<evidence type="ECO:0000256" key="1">
    <source>
        <dbReference type="SAM" id="MobiDB-lite"/>
    </source>
</evidence>
<sequence>MRNFQQRESGQGQRGHERKYFHHACSPCSSCIMLIRPILATGDRGPRCKQGRLWFSPNNIRITSTSRDETPGPVRSTSLSYL</sequence>
<dbReference type="OrthoDB" id="10375923at2759"/>
<organism evidence="2 3">
    <name type="scientific">Colletotrichum orchidophilum</name>
    <dbReference type="NCBI Taxonomy" id="1209926"/>
    <lineage>
        <taxon>Eukaryota</taxon>
        <taxon>Fungi</taxon>
        <taxon>Dikarya</taxon>
        <taxon>Ascomycota</taxon>
        <taxon>Pezizomycotina</taxon>
        <taxon>Sordariomycetes</taxon>
        <taxon>Hypocreomycetidae</taxon>
        <taxon>Glomerellales</taxon>
        <taxon>Glomerellaceae</taxon>
        <taxon>Colletotrichum</taxon>
    </lineage>
</organism>
<evidence type="ECO:0000313" key="2">
    <source>
        <dbReference type="EMBL" id="OHE90462.1"/>
    </source>
</evidence>
<proteinExistence type="predicted"/>
<reference evidence="2 3" key="1">
    <citation type="submission" date="2016-09" db="EMBL/GenBank/DDBJ databases">
        <authorList>
            <person name="Capua I."/>
            <person name="De Benedictis P."/>
            <person name="Joannis T."/>
            <person name="Lombin L.H."/>
            <person name="Cattoli G."/>
        </authorList>
    </citation>
    <scope>NUCLEOTIDE SEQUENCE [LARGE SCALE GENOMIC DNA]</scope>
    <source>
        <strain evidence="2 3">IMI 309357</strain>
    </source>
</reference>
<dbReference type="Proteomes" id="UP000176998">
    <property type="component" value="Unassembled WGS sequence"/>
</dbReference>
<name>A0A1G4AN58_9PEZI</name>
<feature type="region of interest" description="Disordered" evidence="1">
    <location>
        <begin position="62"/>
        <end position="82"/>
    </location>
</feature>
<dbReference type="RefSeq" id="XP_022467639.1">
    <property type="nucleotide sequence ID" value="XM_022625856.1"/>
</dbReference>
<protein>
    <submittedName>
        <fullName evidence="2">Uncharacterized protein</fullName>
    </submittedName>
</protein>
<gene>
    <name evidence="2" type="ORF">CORC01_14245</name>
</gene>
<evidence type="ECO:0000313" key="3">
    <source>
        <dbReference type="Proteomes" id="UP000176998"/>
    </source>
</evidence>
<dbReference type="AlphaFoldDB" id="A0A1G4AN58"/>
<dbReference type="GeneID" id="34567366"/>
<accession>A0A1G4AN58</accession>
<comment type="caution">
    <text evidence="2">The sequence shown here is derived from an EMBL/GenBank/DDBJ whole genome shotgun (WGS) entry which is preliminary data.</text>
</comment>
<dbReference type="EMBL" id="MJBS01000257">
    <property type="protein sequence ID" value="OHE90462.1"/>
    <property type="molecule type" value="Genomic_DNA"/>
</dbReference>
<keyword evidence="3" id="KW-1185">Reference proteome</keyword>